<proteinExistence type="predicted"/>
<gene>
    <name evidence="2" type="ORF">CPLU01_01815</name>
</gene>
<sequence length="347" mass="39678">MKQTARKLASQVLATAEESSAELLQSIRPRSWGLPDEEIRKPDEAPREPEWTTLEAMLHQNEFPATAKTTRIQWNMNPRSPRLKKWPRYPRKLRPEELDPKPLGLRDIGKVNRRQLRKLCLDKLGELGPDELASLGPGLGSGLGLDERPSLGTGLRLLELLDRPFGRVLTTNCEADKTDMHWRAVLAIGSRVHTWKNGTCSLCERDSGVLTEHHLQPRQYVATQDMPESERTAALSSTTLLCWPCHSVIHYHITNRDLGAHYNTLEKLKQHPRNADWLAWAKKQTMKSLSRLSDFRWVQRSNPAKNRQIIWALDQIHLNGDFPANADACVEIPYQVAGVVRPRLRRF</sequence>
<feature type="region of interest" description="Disordered" evidence="1">
    <location>
        <begin position="27"/>
        <end position="48"/>
    </location>
</feature>
<name>A0A8H6KXJ3_9PEZI</name>
<evidence type="ECO:0000313" key="2">
    <source>
        <dbReference type="EMBL" id="KAF6839395.1"/>
    </source>
</evidence>
<evidence type="ECO:0000313" key="3">
    <source>
        <dbReference type="Proteomes" id="UP000654918"/>
    </source>
</evidence>
<evidence type="ECO:0000256" key="1">
    <source>
        <dbReference type="SAM" id="MobiDB-lite"/>
    </source>
</evidence>
<dbReference type="Proteomes" id="UP000654918">
    <property type="component" value="Unassembled WGS sequence"/>
</dbReference>
<organism evidence="2 3">
    <name type="scientific">Colletotrichum plurivorum</name>
    <dbReference type="NCBI Taxonomy" id="2175906"/>
    <lineage>
        <taxon>Eukaryota</taxon>
        <taxon>Fungi</taxon>
        <taxon>Dikarya</taxon>
        <taxon>Ascomycota</taxon>
        <taxon>Pezizomycotina</taxon>
        <taxon>Sordariomycetes</taxon>
        <taxon>Hypocreomycetidae</taxon>
        <taxon>Glomerellales</taxon>
        <taxon>Glomerellaceae</taxon>
        <taxon>Colletotrichum</taxon>
        <taxon>Colletotrichum orchidearum species complex</taxon>
    </lineage>
</organism>
<keyword evidence="3" id="KW-1185">Reference proteome</keyword>
<comment type="caution">
    <text evidence="2">The sequence shown here is derived from an EMBL/GenBank/DDBJ whole genome shotgun (WGS) entry which is preliminary data.</text>
</comment>
<accession>A0A8H6KXJ3</accession>
<dbReference type="EMBL" id="WIGO01000013">
    <property type="protein sequence ID" value="KAF6839395.1"/>
    <property type="molecule type" value="Genomic_DNA"/>
</dbReference>
<dbReference type="PANTHER" id="PTHR37827">
    <property type="entry name" value="TUDOR DOMAIN-CONTAINING PROTEIN"/>
    <property type="match status" value="1"/>
</dbReference>
<keyword evidence="2" id="KW-0255">Endonuclease</keyword>
<keyword evidence="2" id="KW-0378">Hydrolase</keyword>
<keyword evidence="2" id="KW-0540">Nuclease</keyword>
<dbReference type="PANTHER" id="PTHR37827:SF1">
    <property type="entry name" value="HNH DOMAIN-CONTAINING PROTEIN"/>
    <property type="match status" value="1"/>
</dbReference>
<dbReference type="AlphaFoldDB" id="A0A8H6KXJ3"/>
<dbReference type="GO" id="GO:0004519">
    <property type="term" value="F:endonuclease activity"/>
    <property type="evidence" value="ECO:0007669"/>
    <property type="project" value="UniProtKB-KW"/>
</dbReference>
<protein>
    <submittedName>
        <fullName evidence="2">HNH endonuclease</fullName>
    </submittedName>
</protein>
<reference evidence="2" key="1">
    <citation type="journal article" date="2020" name="Phytopathology">
        <title>Genome Sequence Resources of Colletotrichum truncatum, C. plurivorum, C. musicola, and C. sojae: Four Species Pathogenic to Soybean (Glycine max).</title>
        <authorList>
            <person name="Rogerio F."/>
            <person name="Boufleur T.R."/>
            <person name="Ciampi-Guillardi M."/>
            <person name="Sukno S.A."/>
            <person name="Thon M.R."/>
            <person name="Massola Junior N.S."/>
            <person name="Baroncelli R."/>
        </authorList>
    </citation>
    <scope>NUCLEOTIDE SEQUENCE</scope>
    <source>
        <strain evidence="2">LFN00145</strain>
    </source>
</reference>
<feature type="compositionally biased region" description="Basic and acidic residues" evidence="1">
    <location>
        <begin position="37"/>
        <end position="48"/>
    </location>
</feature>